<name>A0A6A6IWL2_9PLEO</name>
<dbReference type="EMBL" id="ML987191">
    <property type="protein sequence ID" value="KAF2253593.1"/>
    <property type="molecule type" value="Genomic_DNA"/>
</dbReference>
<dbReference type="PANTHER" id="PTHR24198">
    <property type="entry name" value="ANKYRIN REPEAT AND PROTEIN KINASE DOMAIN-CONTAINING PROTEIN"/>
    <property type="match status" value="1"/>
</dbReference>
<sequence>MLANSLDTIHTLDDRLQQMSNSSVSTVRRVRWVQGASAVKKLHDRLKELNMMLQTFLAITHAETFLSVATQYPQYMLLNTGTNEAVVGEASNSLHVPQRITGPRRLSNASSLATLESTSDATVSSMDSLTLGSSDSSSGSVSTHSTERMDRTKSTWTGSSSQETLVTRRSCRYDCYCKCHEQDASRLHRGIRKHKAAKARCTDPLCQSKLVVEDKIQTQSKSFIRALSQAISSKSITLRYDLNTYRMVSEGSDAMRYVKHGNLERLKTCIESGEATIWDTAPDGWSLLHTAAYNRQLNIVKYLMDLGVDTESGDVGSRKPADLAILKSIGQDATQVEHDIVEVFSQKDDFMSDFEFTPIRVAVLEMYSPKDAERPPLQKEAPSQSLSITLVDDANNAPVSTNWAQWKSKYRHRSPLFSDILEYFRASAFEQPQGAKIIHNLVDRQDKKFSWTPLHWASSAGRVDKMRILADHGADPTILSNLNANILHATAEWAETPLHVASWCSAACVKLLLEAGASPNVQQEDGQVSLHCAGLSGRSEDRRAIASLLCSANSGIHINIQDVDGRPPLYDFLDDPKCVKILIDSGAKLDLIDDSGKTAFHHASAQDESESLRLLLHHTDNLALAATKDHEGNTPLTTALSASHVECALTLLGLEDGGDIISSEGWAAVHYAARIGHPTLLEEVLTHGSFMKGMKTMDGKRADTVAVEAGTWSGAIKNLIRRYDYL</sequence>
<dbReference type="PROSITE" id="PS50088">
    <property type="entry name" value="ANK_REPEAT"/>
    <property type="match status" value="2"/>
</dbReference>
<feature type="compositionally biased region" description="Low complexity" evidence="4">
    <location>
        <begin position="126"/>
        <end position="144"/>
    </location>
</feature>
<dbReference type="InterPro" id="IPR036770">
    <property type="entry name" value="Ankyrin_rpt-contain_sf"/>
</dbReference>
<dbReference type="Pfam" id="PF13637">
    <property type="entry name" value="Ank_4"/>
    <property type="match status" value="1"/>
</dbReference>
<keyword evidence="6" id="KW-1185">Reference proteome</keyword>
<feature type="repeat" description="ANK" evidence="3">
    <location>
        <begin position="449"/>
        <end position="481"/>
    </location>
</feature>
<evidence type="ECO:0000313" key="6">
    <source>
        <dbReference type="Proteomes" id="UP000800094"/>
    </source>
</evidence>
<evidence type="ECO:0000313" key="5">
    <source>
        <dbReference type="EMBL" id="KAF2253593.1"/>
    </source>
</evidence>
<accession>A0A6A6IWL2</accession>
<organism evidence="5 6">
    <name type="scientific">Trematosphaeria pertusa</name>
    <dbReference type="NCBI Taxonomy" id="390896"/>
    <lineage>
        <taxon>Eukaryota</taxon>
        <taxon>Fungi</taxon>
        <taxon>Dikarya</taxon>
        <taxon>Ascomycota</taxon>
        <taxon>Pezizomycotina</taxon>
        <taxon>Dothideomycetes</taxon>
        <taxon>Pleosporomycetidae</taxon>
        <taxon>Pleosporales</taxon>
        <taxon>Massarineae</taxon>
        <taxon>Trematosphaeriaceae</taxon>
        <taxon>Trematosphaeria</taxon>
    </lineage>
</organism>
<protein>
    <submittedName>
        <fullName evidence="5">Ankyrin</fullName>
    </submittedName>
</protein>
<dbReference type="OrthoDB" id="3929662at2759"/>
<dbReference type="SUPFAM" id="SSF48403">
    <property type="entry name" value="Ankyrin repeat"/>
    <property type="match status" value="2"/>
</dbReference>
<dbReference type="GO" id="GO:0005737">
    <property type="term" value="C:cytoplasm"/>
    <property type="evidence" value="ECO:0007669"/>
    <property type="project" value="TreeGrafter"/>
</dbReference>
<dbReference type="Proteomes" id="UP000800094">
    <property type="component" value="Unassembled WGS sequence"/>
</dbReference>
<reference evidence="5" key="1">
    <citation type="journal article" date="2020" name="Stud. Mycol.">
        <title>101 Dothideomycetes genomes: a test case for predicting lifestyles and emergence of pathogens.</title>
        <authorList>
            <person name="Haridas S."/>
            <person name="Albert R."/>
            <person name="Binder M."/>
            <person name="Bloem J."/>
            <person name="Labutti K."/>
            <person name="Salamov A."/>
            <person name="Andreopoulos B."/>
            <person name="Baker S."/>
            <person name="Barry K."/>
            <person name="Bills G."/>
            <person name="Bluhm B."/>
            <person name="Cannon C."/>
            <person name="Castanera R."/>
            <person name="Culley D."/>
            <person name="Daum C."/>
            <person name="Ezra D."/>
            <person name="Gonzalez J."/>
            <person name="Henrissat B."/>
            <person name="Kuo A."/>
            <person name="Liang C."/>
            <person name="Lipzen A."/>
            <person name="Lutzoni F."/>
            <person name="Magnuson J."/>
            <person name="Mondo S."/>
            <person name="Nolan M."/>
            <person name="Ohm R."/>
            <person name="Pangilinan J."/>
            <person name="Park H.-J."/>
            <person name="Ramirez L."/>
            <person name="Alfaro M."/>
            <person name="Sun H."/>
            <person name="Tritt A."/>
            <person name="Yoshinaga Y."/>
            <person name="Zwiers L.-H."/>
            <person name="Turgeon B."/>
            <person name="Goodwin S."/>
            <person name="Spatafora J."/>
            <person name="Crous P."/>
            <person name="Grigoriev I."/>
        </authorList>
    </citation>
    <scope>NUCLEOTIDE SEQUENCE</scope>
    <source>
        <strain evidence="5">CBS 122368</strain>
    </source>
</reference>
<evidence type="ECO:0000256" key="4">
    <source>
        <dbReference type="SAM" id="MobiDB-lite"/>
    </source>
</evidence>
<evidence type="ECO:0000256" key="1">
    <source>
        <dbReference type="ARBA" id="ARBA00022737"/>
    </source>
</evidence>
<dbReference type="RefSeq" id="XP_033688597.1">
    <property type="nucleotide sequence ID" value="XM_033832847.1"/>
</dbReference>
<dbReference type="InterPro" id="IPR002110">
    <property type="entry name" value="Ankyrin_rpt"/>
</dbReference>
<evidence type="ECO:0000256" key="3">
    <source>
        <dbReference type="PROSITE-ProRule" id="PRU00023"/>
    </source>
</evidence>
<dbReference type="Pfam" id="PF12796">
    <property type="entry name" value="Ank_2"/>
    <property type="match status" value="2"/>
</dbReference>
<feature type="repeat" description="ANK" evidence="3">
    <location>
        <begin position="283"/>
        <end position="315"/>
    </location>
</feature>
<dbReference type="SMART" id="SM00248">
    <property type="entry name" value="ANK"/>
    <property type="match status" value="8"/>
</dbReference>
<dbReference type="PANTHER" id="PTHR24198:SF165">
    <property type="entry name" value="ANKYRIN REPEAT-CONTAINING PROTEIN-RELATED"/>
    <property type="match status" value="1"/>
</dbReference>
<dbReference type="Gene3D" id="1.25.40.20">
    <property type="entry name" value="Ankyrin repeat-containing domain"/>
    <property type="match status" value="3"/>
</dbReference>
<feature type="region of interest" description="Disordered" evidence="4">
    <location>
        <begin position="126"/>
        <end position="159"/>
    </location>
</feature>
<dbReference type="PROSITE" id="PS50297">
    <property type="entry name" value="ANK_REP_REGION"/>
    <property type="match status" value="2"/>
</dbReference>
<keyword evidence="2 3" id="KW-0040">ANK repeat</keyword>
<gene>
    <name evidence="5" type="ORF">BU26DRAFT_560882</name>
</gene>
<dbReference type="GeneID" id="54586177"/>
<proteinExistence type="predicted"/>
<evidence type="ECO:0000256" key="2">
    <source>
        <dbReference type="ARBA" id="ARBA00023043"/>
    </source>
</evidence>
<dbReference type="AlphaFoldDB" id="A0A6A6IWL2"/>
<keyword evidence="1" id="KW-0677">Repeat</keyword>